<dbReference type="SUPFAM" id="SSF53756">
    <property type="entry name" value="UDP-Glycosyltransferase/glycogen phosphorylase"/>
    <property type="match status" value="1"/>
</dbReference>
<organism evidence="3 4">
    <name type="scientific">Selenomonas ruminantium</name>
    <dbReference type="NCBI Taxonomy" id="971"/>
    <lineage>
        <taxon>Bacteria</taxon>
        <taxon>Bacillati</taxon>
        <taxon>Bacillota</taxon>
        <taxon>Negativicutes</taxon>
        <taxon>Selenomonadales</taxon>
        <taxon>Selenomonadaceae</taxon>
        <taxon>Selenomonas</taxon>
    </lineage>
</organism>
<dbReference type="Gene3D" id="3.40.50.2000">
    <property type="entry name" value="Glycogen Phosphorylase B"/>
    <property type="match status" value="1"/>
</dbReference>
<dbReference type="AlphaFoldDB" id="A0A1K1NNP8"/>
<dbReference type="CDD" id="cd03801">
    <property type="entry name" value="GT4_PimA-like"/>
    <property type="match status" value="1"/>
</dbReference>
<sequence>MLLTMYFDSNRNVMGDLYKNIVNSFSKKEKIIVVVPNAYDENEFDDSFLLKLKEDISNIENKFLRIYKLYEFIKEISTLIKKYNVTKCYFQVDQFIYDYGVLLANPKLEPTVWIHDVVVHDGEGWMAKIYKLMTKYLLLPRLRHIIVSYNNAKKELGVKYGADFERITDVIYLPRLAELEFEDIKNTRYDIEYDFIFYGRIEKYKGLDLLLEAMDNPFMKDVTLLIVGRGREDYNIKQRVDAMQNVKFINEYVSNRDLAKYIAKSRCVILPYRSATGTQTIQLANFYGKFVLATKVGCFTEYIKEGVNGFYIKNFSKESVIEAMLLMHKNYSESDYKMEISLKRFALDGIAEKIQITLSGGN</sequence>
<dbReference type="GO" id="GO:0016757">
    <property type="term" value="F:glycosyltransferase activity"/>
    <property type="evidence" value="ECO:0007669"/>
    <property type="project" value="InterPro"/>
</dbReference>
<evidence type="ECO:0000256" key="1">
    <source>
        <dbReference type="ARBA" id="ARBA00022679"/>
    </source>
</evidence>
<name>A0A1K1NNP8_SELRU</name>
<dbReference type="Proteomes" id="UP000182958">
    <property type="component" value="Unassembled WGS sequence"/>
</dbReference>
<evidence type="ECO:0000313" key="4">
    <source>
        <dbReference type="Proteomes" id="UP000182958"/>
    </source>
</evidence>
<evidence type="ECO:0000259" key="2">
    <source>
        <dbReference type="Pfam" id="PF00534"/>
    </source>
</evidence>
<accession>A0A1K1NNP8</accession>
<dbReference type="PANTHER" id="PTHR46401">
    <property type="entry name" value="GLYCOSYLTRANSFERASE WBBK-RELATED"/>
    <property type="match status" value="1"/>
</dbReference>
<evidence type="ECO:0000313" key="3">
    <source>
        <dbReference type="EMBL" id="SFW36905.1"/>
    </source>
</evidence>
<dbReference type="EMBL" id="FPJA01000006">
    <property type="protein sequence ID" value="SFW36905.1"/>
    <property type="molecule type" value="Genomic_DNA"/>
</dbReference>
<dbReference type="Pfam" id="PF00534">
    <property type="entry name" value="Glycos_transf_1"/>
    <property type="match status" value="1"/>
</dbReference>
<feature type="domain" description="Glycosyl transferase family 1" evidence="2">
    <location>
        <begin position="185"/>
        <end position="331"/>
    </location>
</feature>
<dbReference type="InterPro" id="IPR001296">
    <property type="entry name" value="Glyco_trans_1"/>
</dbReference>
<reference evidence="4" key="1">
    <citation type="submission" date="2016-11" db="EMBL/GenBank/DDBJ databases">
        <authorList>
            <person name="Varghese N."/>
            <person name="Submissions S."/>
        </authorList>
    </citation>
    <scope>NUCLEOTIDE SEQUENCE [LARGE SCALE GENOMIC DNA]</scope>
    <source>
        <strain evidence="4">C3</strain>
    </source>
</reference>
<keyword evidence="4" id="KW-1185">Reference proteome</keyword>
<proteinExistence type="predicted"/>
<dbReference type="RefSeq" id="WP_072306147.1">
    <property type="nucleotide sequence ID" value="NZ_FPJA01000006.1"/>
</dbReference>
<gene>
    <name evidence="3" type="ORF">SAMN02910323_1525</name>
</gene>
<protein>
    <submittedName>
        <fullName evidence="3">Glycosyltransferase involved in cell wall bisynthesis</fullName>
    </submittedName>
</protein>
<keyword evidence="1 3" id="KW-0808">Transferase</keyword>
<dbReference type="PANTHER" id="PTHR46401:SF2">
    <property type="entry name" value="GLYCOSYLTRANSFERASE WBBK-RELATED"/>
    <property type="match status" value="1"/>
</dbReference>